<organism evidence="1 2">
    <name type="scientific">Parachitinimonas caeni</name>
    <dbReference type="NCBI Taxonomy" id="3031301"/>
    <lineage>
        <taxon>Bacteria</taxon>
        <taxon>Pseudomonadati</taxon>
        <taxon>Pseudomonadota</taxon>
        <taxon>Betaproteobacteria</taxon>
        <taxon>Neisseriales</taxon>
        <taxon>Chitinibacteraceae</taxon>
        <taxon>Parachitinimonas</taxon>
    </lineage>
</organism>
<protein>
    <submittedName>
        <fullName evidence="1">Uncharacterized protein</fullName>
    </submittedName>
</protein>
<dbReference type="RefSeq" id="WP_284099853.1">
    <property type="nucleotide sequence ID" value="NZ_JARRAF010000005.1"/>
</dbReference>
<gene>
    <name evidence="1" type="ORF">PZA18_05760</name>
</gene>
<sequence length="132" mass="13679">MNTESLLASRLLAATSPLDIAGAALLLGACLAAIALPEPKCVLLSGASLGAGLYGSYLSFRLRLDAALFLDFSDGRLASWDHFDLARQAIGLADTIEPRTTTERAEGAVKLLKIRIIALAAQAALVLAACGL</sequence>
<dbReference type="EMBL" id="JARRAF010000005">
    <property type="protein sequence ID" value="MDK2123552.1"/>
    <property type="molecule type" value="Genomic_DNA"/>
</dbReference>
<proteinExistence type="predicted"/>
<accession>A0ABT7DY25</accession>
<dbReference type="Proteomes" id="UP001172778">
    <property type="component" value="Unassembled WGS sequence"/>
</dbReference>
<comment type="caution">
    <text evidence="1">The sequence shown here is derived from an EMBL/GenBank/DDBJ whole genome shotgun (WGS) entry which is preliminary data.</text>
</comment>
<keyword evidence="2" id="KW-1185">Reference proteome</keyword>
<reference evidence="1" key="1">
    <citation type="submission" date="2023-03" db="EMBL/GenBank/DDBJ databases">
        <title>Chitinimonas shenzhenensis gen. nov., sp. nov., a novel member of family Burkholderiaceae isolated from activated sludge collected in Shen Zhen, China.</title>
        <authorList>
            <person name="Wang X."/>
        </authorList>
    </citation>
    <scope>NUCLEOTIDE SEQUENCE</scope>
    <source>
        <strain evidence="1">DQS-5</strain>
    </source>
</reference>
<name>A0ABT7DY25_9NEIS</name>
<evidence type="ECO:0000313" key="2">
    <source>
        <dbReference type="Proteomes" id="UP001172778"/>
    </source>
</evidence>
<evidence type="ECO:0000313" key="1">
    <source>
        <dbReference type="EMBL" id="MDK2123552.1"/>
    </source>
</evidence>